<dbReference type="GO" id="GO:0009231">
    <property type="term" value="P:riboflavin biosynthetic process"/>
    <property type="evidence" value="ECO:0007669"/>
    <property type="project" value="InterPro"/>
</dbReference>
<keyword evidence="3" id="KW-1185">Reference proteome</keyword>
<dbReference type="Gene3D" id="3.40.430.10">
    <property type="entry name" value="Dihydrofolate Reductase, subunit A"/>
    <property type="match status" value="1"/>
</dbReference>
<reference evidence="2" key="2">
    <citation type="submission" date="2020-09" db="EMBL/GenBank/DDBJ databases">
        <authorList>
            <person name="Sun Q."/>
            <person name="Zhou Y."/>
        </authorList>
    </citation>
    <scope>NUCLEOTIDE SEQUENCE</scope>
    <source>
        <strain evidence="2">CGMCC 1.15388</strain>
    </source>
</reference>
<dbReference type="PANTHER" id="PTHR38011">
    <property type="entry name" value="DIHYDROFOLATE REDUCTASE FAMILY PROTEIN (AFU_ORTHOLOGUE AFUA_8G06820)"/>
    <property type="match status" value="1"/>
</dbReference>
<reference evidence="2" key="1">
    <citation type="journal article" date="2014" name="Int. J. Syst. Evol. Microbiol.">
        <title>Complete genome sequence of Corynebacterium casei LMG S-19264T (=DSM 44701T), isolated from a smear-ripened cheese.</title>
        <authorList>
            <consortium name="US DOE Joint Genome Institute (JGI-PGF)"/>
            <person name="Walter F."/>
            <person name="Albersmeier A."/>
            <person name="Kalinowski J."/>
            <person name="Ruckert C."/>
        </authorList>
    </citation>
    <scope>NUCLEOTIDE SEQUENCE</scope>
    <source>
        <strain evidence="2">CGMCC 1.15388</strain>
    </source>
</reference>
<dbReference type="InterPro" id="IPR002734">
    <property type="entry name" value="RibDG_C"/>
</dbReference>
<comment type="caution">
    <text evidence="2">The sequence shown here is derived from an EMBL/GenBank/DDBJ whole genome shotgun (WGS) entry which is preliminary data.</text>
</comment>
<protein>
    <recommendedName>
        <fullName evidence="1">Bacterial bifunctional deaminase-reductase C-terminal domain-containing protein</fullName>
    </recommendedName>
</protein>
<dbReference type="EMBL" id="BMIS01000018">
    <property type="protein sequence ID" value="GGE78135.1"/>
    <property type="molecule type" value="Genomic_DNA"/>
</dbReference>
<dbReference type="AlphaFoldDB" id="A0A917AWM0"/>
<gene>
    <name evidence="2" type="ORF">GCM10011401_26720</name>
</gene>
<evidence type="ECO:0000259" key="1">
    <source>
        <dbReference type="Pfam" id="PF01872"/>
    </source>
</evidence>
<evidence type="ECO:0000313" key="2">
    <source>
        <dbReference type="EMBL" id="GGE78135.1"/>
    </source>
</evidence>
<sequence>MPSPWRHKPDGQPNLQQTLADEHHSLSWLFAVPGGDSPELEPPQAAVQLMGSNTYEWVLDQIDGLSKPEAWSSAFGNTRVFVFTSRQLSAPKGANIGFLSGAVEDALPAIREAAGDGTVWIVGGGDLAVQFLEAEALNECVFTIAPVALGNGAPLFPRRLESNQFTLTSAQQVGQFTRVAYKVTYPDR</sequence>
<dbReference type="PANTHER" id="PTHR38011:SF11">
    <property type="entry name" value="2,5-DIAMINO-6-RIBOSYLAMINO-4(3H)-PYRIMIDINONE 5'-PHOSPHATE REDUCTASE"/>
    <property type="match status" value="1"/>
</dbReference>
<organism evidence="2 3">
    <name type="scientific">Nesterenkonia cremea</name>
    <dbReference type="NCBI Taxonomy" id="1882340"/>
    <lineage>
        <taxon>Bacteria</taxon>
        <taxon>Bacillati</taxon>
        <taxon>Actinomycetota</taxon>
        <taxon>Actinomycetes</taxon>
        <taxon>Micrococcales</taxon>
        <taxon>Micrococcaceae</taxon>
        <taxon>Nesterenkonia</taxon>
    </lineage>
</organism>
<proteinExistence type="predicted"/>
<evidence type="ECO:0000313" key="3">
    <source>
        <dbReference type="Proteomes" id="UP000633136"/>
    </source>
</evidence>
<feature type="domain" description="Bacterial bifunctional deaminase-reductase C-terminal" evidence="1">
    <location>
        <begin position="103"/>
        <end position="175"/>
    </location>
</feature>
<dbReference type="InterPro" id="IPR024072">
    <property type="entry name" value="DHFR-like_dom_sf"/>
</dbReference>
<dbReference type="InterPro" id="IPR050765">
    <property type="entry name" value="Riboflavin_Biosynth_HTPR"/>
</dbReference>
<dbReference type="Proteomes" id="UP000633136">
    <property type="component" value="Unassembled WGS sequence"/>
</dbReference>
<dbReference type="Pfam" id="PF01872">
    <property type="entry name" value="RibD_C"/>
    <property type="match status" value="1"/>
</dbReference>
<accession>A0A917AWM0</accession>
<name>A0A917AWM0_9MICC</name>
<dbReference type="GO" id="GO:0008703">
    <property type="term" value="F:5-amino-6-(5-phosphoribosylamino)uracil reductase activity"/>
    <property type="evidence" value="ECO:0007669"/>
    <property type="project" value="InterPro"/>
</dbReference>
<dbReference type="SUPFAM" id="SSF53597">
    <property type="entry name" value="Dihydrofolate reductase-like"/>
    <property type="match status" value="1"/>
</dbReference>